<dbReference type="Gene3D" id="1.20.120.1900">
    <property type="entry name" value="Gamma-tubulin complex, C-terminal domain"/>
    <property type="match status" value="1"/>
</dbReference>
<feature type="region of interest" description="Disordered" evidence="11">
    <location>
        <begin position="1087"/>
        <end position="1106"/>
    </location>
</feature>
<dbReference type="PANTHER" id="PTHR19302:SF14">
    <property type="entry name" value="GAMMA-TUBULIN COMPLEX COMPONENT 3"/>
    <property type="match status" value="1"/>
</dbReference>
<evidence type="ECO:0000256" key="5">
    <source>
        <dbReference type="ARBA" id="ARBA00022701"/>
    </source>
</evidence>
<dbReference type="EMBL" id="JAKROA010000001">
    <property type="protein sequence ID" value="KAL5112425.1"/>
    <property type="molecule type" value="Genomic_DNA"/>
</dbReference>
<evidence type="ECO:0000256" key="4">
    <source>
        <dbReference type="ARBA" id="ARBA00022490"/>
    </source>
</evidence>
<dbReference type="InterPro" id="IPR040457">
    <property type="entry name" value="GCP_C"/>
</dbReference>
<comment type="similarity">
    <text evidence="2">Belongs to the bacterial ribosomal protein bS16 family.</text>
</comment>
<feature type="compositionally biased region" description="Polar residues" evidence="11">
    <location>
        <begin position="307"/>
        <end position="318"/>
    </location>
</feature>
<dbReference type="InterPro" id="IPR042241">
    <property type="entry name" value="GCP_C_sf"/>
</dbReference>
<dbReference type="Pfam" id="PF00886">
    <property type="entry name" value="Ribosomal_S16"/>
    <property type="match status" value="1"/>
</dbReference>
<evidence type="ECO:0000256" key="10">
    <source>
        <dbReference type="ARBA" id="ARBA00035438"/>
    </source>
</evidence>
<proteinExistence type="inferred from homology"/>
<evidence type="ECO:0000313" key="14">
    <source>
        <dbReference type="EMBL" id="KAL5112425.1"/>
    </source>
</evidence>
<dbReference type="PANTHER" id="PTHR19302">
    <property type="entry name" value="GAMMA TUBULIN COMPLEX PROTEIN"/>
    <property type="match status" value="1"/>
</dbReference>
<dbReference type="InterPro" id="IPR000307">
    <property type="entry name" value="Ribosomal_bS16"/>
</dbReference>
<keyword evidence="7" id="KW-0206">Cytoskeleton</keyword>
<evidence type="ECO:0000256" key="6">
    <source>
        <dbReference type="ARBA" id="ARBA00022980"/>
    </source>
</evidence>
<evidence type="ECO:0000256" key="1">
    <source>
        <dbReference type="ARBA" id="ARBA00004245"/>
    </source>
</evidence>
<gene>
    <name evidence="14" type="ORF">TcWFU_007008</name>
</gene>
<dbReference type="SUPFAM" id="SSF54565">
    <property type="entry name" value="Ribosomal protein S16"/>
    <property type="match status" value="1"/>
</dbReference>
<feature type="domain" description="Gamma tubulin complex component protein N-terminal" evidence="13">
    <location>
        <begin position="201"/>
        <end position="533"/>
    </location>
</feature>
<comment type="similarity">
    <text evidence="3">Belongs to the TUBGCP family.</text>
</comment>
<comment type="caution">
    <text evidence="14">The sequence shown here is derived from an EMBL/GenBank/DDBJ whole genome shotgun (WGS) entry which is preliminary data.</text>
</comment>
<dbReference type="InterPro" id="IPR007259">
    <property type="entry name" value="GCP"/>
</dbReference>
<comment type="subcellular location">
    <subcellularLocation>
        <location evidence="1">Cytoplasm</location>
        <location evidence="1">Cytoskeleton</location>
    </subcellularLocation>
</comment>
<dbReference type="Pfam" id="PF04130">
    <property type="entry name" value="GCP_C_terminal"/>
    <property type="match status" value="1"/>
</dbReference>
<evidence type="ECO:0000256" key="2">
    <source>
        <dbReference type="ARBA" id="ARBA00006668"/>
    </source>
</evidence>
<dbReference type="Pfam" id="PF17681">
    <property type="entry name" value="GCP_N_terminal"/>
    <property type="match status" value="1"/>
</dbReference>
<evidence type="ECO:0000259" key="13">
    <source>
        <dbReference type="Pfam" id="PF17681"/>
    </source>
</evidence>
<dbReference type="InterPro" id="IPR023803">
    <property type="entry name" value="Ribosomal_bS16_dom_sf"/>
</dbReference>
<dbReference type="Gene3D" id="3.30.1320.10">
    <property type="match status" value="1"/>
</dbReference>
<protein>
    <recommendedName>
        <fullName evidence="9">Small ribosomal subunit protein bS16m</fullName>
    </recommendedName>
    <alternativeName>
        <fullName evidence="10">28S ribosomal protein S16, mitochondrial</fullName>
    </alternativeName>
</protein>
<sequence>MRTAFSSGGVADLVRAAFGDTLSNHCNRSKLFNTKSRNPKNCSVPFDIKPDSFGFIPLRDLAVIRHRLKLLQNLASQRSFGEIILFLVLLNRDRIASPAPISFRLPERAILKQINNNSMSAGHSMRSHSFRPFTRNPSDGLTTDGSLSRDFVSGRQTPTSLWGTHSNASTFDRGLGSRRAYREASSSKSNSSVSPVEQDLLREAILTLSGASGSLIQYDPTLDAFTPAPNLTLFPSMQTHILRISVCGWLYNRIRSFVDGVRDDPNSGKVALSLALSIDEQLTEYLRLVTTLEAQMNRDLDGEKFGTNLSSESASRQFPSAAPSMHSLVDGSQSETGTDRQPLTLVQLSHWLMEPKRRLKILASLADICASLKGGALVSKVYEMSQNGGPQIRAMLNTILVNVTRTTFEMIALWIYDGRLMADNNQEFFITVNPSVNNSNLWTDKYGLRKSMVPVFIRREQARKILLVGKSVNFLTHVCSDSLVFKDLEAIRNTRLKRIESIFDQVFDNSFDRMISTAYTHVSRHLLRILFDKYHFVDHLTACRKFLLLGQGDFIQRLMDLLEPELGQPAEDIMRHRLNEILETAIRDTNAQYEDSEILQRLNVEILETADGDNGWDIFSLGYTVDGPLSTIFTPDCRLFYLKAFSFLWRLKRMEFALSTLWRDQLLLARLPHGLSADLTPVLHVVQLLGAEFRHFVLQLQYYVNFEALECAWMALGAKLYSANDLDEVIEAHKAFLGNVISRCLLDQNSRDLRYHLRAIFDVIVNFSQLSQDLQDLAADELVIRSQLQDGIEASARVGQWGTCDTPESREMARRKVFIEATVSPLIARIRVLASSYRSMVTEFMSMLQNHADQNLRLLVQNLNFNVHYMDGFLCILWFFGAGKAKFYGSHESCYCPLKMILNHSVIIATQSFAPIHFCRYLRSIPADRLKRLIAEESKDMGKRIVPGRDRCSSWWLPQPRDLSKKVVGLRPVKPLPHLRISMVREGCRNRPFYTIQVKSSQAHRLDQGMEQLGCWDPFPNREHGEQLVGLNIERILHWLGQGARPTERVAELLGLAGILPIHPHSLLIAHRTRLAVSKIAKAIESHPKGAAEDGKNENAEVEAKEGAEFTQRVDSIWRKKCYDERWWRYGLM</sequence>
<evidence type="ECO:0000313" key="15">
    <source>
        <dbReference type="Proteomes" id="UP001651158"/>
    </source>
</evidence>
<evidence type="ECO:0000259" key="12">
    <source>
        <dbReference type="Pfam" id="PF04130"/>
    </source>
</evidence>
<dbReference type="HAMAP" id="MF_00385">
    <property type="entry name" value="Ribosomal_bS16"/>
    <property type="match status" value="1"/>
</dbReference>
<feature type="region of interest" description="Disordered" evidence="11">
    <location>
        <begin position="303"/>
        <end position="338"/>
    </location>
</feature>
<keyword evidence="5" id="KW-0493">Microtubule</keyword>
<feature type="domain" description="Gamma tubulin complex component C-terminal" evidence="12">
    <location>
        <begin position="537"/>
        <end position="869"/>
    </location>
</feature>
<dbReference type="NCBIfam" id="TIGR00002">
    <property type="entry name" value="S16"/>
    <property type="match status" value="1"/>
</dbReference>
<keyword evidence="8" id="KW-0687">Ribonucleoprotein</keyword>
<dbReference type="Proteomes" id="UP001651158">
    <property type="component" value="Unassembled WGS sequence"/>
</dbReference>
<name>A0ABR4QS98_9CEST</name>
<reference evidence="14 15" key="1">
    <citation type="journal article" date="2022" name="Front. Cell. Infect. Microbiol.">
        <title>The Genomes of Two Strains of Taenia crassiceps the Animal Model for the Study of Human Cysticercosis.</title>
        <authorList>
            <person name="Bobes R.J."/>
            <person name="Estrada K."/>
            <person name="Rios-Valencia D.G."/>
            <person name="Calderon-Gallegos A."/>
            <person name="de la Torre P."/>
            <person name="Carrero J.C."/>
            <person name="Sanchez-Flores A."/>
            <person name="Laclette J.P."/>
        </authorList>
    </citation>
    <scope>NUCLEOTIDE SEQUENCE [LARGE SCALE GENOMIC DNA]</scope>
    <source>
        <strain evidence="14">WFUcys</strain>
    </source>
</reference>
<evidence type="ECO:0000256" key="3">
    <source>
        <dbReference type="ARBA" id="ARBA00010337"/>
    </source>
</evidence>
<accession>A0ABR4QS98</accession>
<evidence type="ECO:0000256" key="8">
    <source>
        <dbReference type="ARBA" id="ARBA00023274"/>
    </source>
</evidence>
<keyword evidence="6" id="KW-0689">Ribosomal protein</keyword>
<dbReference type="InterPro" id="IPR041470">
    <property type="entry name" value="GCP_N"/>
</dbReference>
<evidence type="ECO:0000256" key="7">
    <source>
        <dbReference type="ARBA" id="ARBA00023212"/>
    </source>
</evidence>
<keyword evidence="4" id="KW-0963">Cytoplasm</keyword>
<evidence type="ECO:0000256" key="9">
    <source>
        <dbReference type="ARBA" id="ARBA00035263"/>
    </source>
</evidence>
<organism evidence="14 15">
    <name type="scientific">Taenia crassiceps</name>
    <dbReference type="NCBI Taxonomy" id="6207"/>
    <lineage>
        <taxon>Eukaryota</taxon>
        <taxon>Metazoa</taxon>
        <taxon>Spiralia</taxon>
        <taxon>Lophotrochozoa</taxon>
        <taxon>Platyhelminthes</taxon>
        <taxon>Cestoda</taxon>
        <taxon>Eucestoda</taxon>
        <taxon>Cyclophyllidea</taxon>
        <taxon>Taeniidae</taxon>
        <taxon>Taenia</taxon>
    </lineage>
</organism>
<keyword evidence="15" id="KW-1185">Reference proteome</keyword>
<evidence type="ECO:0000256" key="11">
    <source>
        <dbReference type="SAM" id="MobiDB-lite"/>
    </source>
</evidence>